<feature type="region of interest" description="Disordered" evidence="1">
    <location>
        <begin position="206"/>
        <end position="247"/>
    </location>
</feature>
<feature type="compositionally biased region" description="Pro residues" evidence="1">
    <location>
        <begin position="51"/>
        <end position="65"/>
    </location>
</feature>
<name>A0A8J5JS00_HOMAM</name>
<dbReference type="Proteomes" id="UP000747542">
    <property type="component" value="Unassembled WGS sequence"/>
</dbReference>
<feature type="compositionally biased region" description="Gly residues" evidence="1">
    <location>
        <begin position="30"/>
        <end position="46"/>
    </location>
</feature>
<reference evidence="2" key="1">
    <citation type="journal article" date="2021" name="Sci. Adv.">
        <title>The American lobster genome reveals insights on longevity, neural, and immune adaptations.</title>
        <authorList>
            <person name="Polinski J.M."/>
            <person name="Zimin A.V."/>
            <person name="Clark K.F."/>
            <person name="Kohn A.B."/>
            <person name="Sadowski N."/>
            <person name="Timp W."/>
            <person name="Ptitsyn A."/>
            <person name="Khanna P."/>
            <person name="Romanova D.Y."/>
            <person name="Williams P."/>
            <person name="Greenwood S.J."/>
            <person name="Moroz L.L."/>
            <person name="Walt D.R."/>
            <person name="Bodnar A.G."/>
        </authorList>
    </citation>
    <scope>NUCLEOTIDE SEQUENCE</scope>
    <source>
        <strain evidence="2">GMGI-L3</strain>
    </source>
</reference>
<feature type="compositionally biased region" description="Low complexity" evidence="1">
    <location>
        <begin position="128"/>
        <end position="139"/>
    </location>
</feature>
<feature type="region of interest" description="Disordered" evidence="1">
    <location>
        <begin position="1"/>
        <end position="139"/>
    </location>
</feature>
<dbReference type="AlphaFoldDB" id="A0A8J5JS00"/>
<gene>
    <name evidence="2" type="primary">Ccdc-L1</name>
    <name evidence="2" type="ORF">Hamer_G014000</name>
</gene>
<sequence length="247" mass="25412">MLGPGLGRVRAGAWPAGGVAPPKPQRYAGAPGGPAGGPPGLMGMKGGLRPSAPPPGPPTGPPDGPRPQHMARSYSSYSSSPERLDLLYSSQERMHGDGYLSSPERSPRPYGGSGSSYLTPTPSYEDPYYGGQYGSRSGSVTPIIDEEARSAFYSMRVEQMERQLASLTGLVQKALHTGVASSPRPEIIPLAPPPAVVAAAAAAAAAAAQASSNTERDGAPPPPNRATNDFLQVPTSSSFSKSSGECR</sequence>
<evidence type="ECO:0000256" key="1">
    <source>
        <dbReference type="SAM" id="MobiDB-lite"/>
    </source>
</evidence>
<feature type="compositionally biased region" description="Low complexity" evidence="1">
    <location>
        <begin position="101"/>
        <end position="110"/>
    </location>
</feature>
<evidence type="ECO:0000313" key="3">
    <source>
        <dbReference type="Proteomes" id="UP000747542"/>
    </source>
</evidence>
<proteinExistence type="predicted"/>
<feature type="compositionally biased region" description="Polar residues" evidence="1">
    <location>
        <begin position="225"/>
        <end position="247"/>
    </location>
</feature>
<feature type="compositionally biased region" description="Low complexity" evidence="1">
    <location>
        <begin position="7"/>
        <end position="20"/>
    </location>
</feature>
<protein>
    <submittedName>
        <fullName evidence="2">Coiled-coil domain-containing protein-like 1</fullName>
    </submittedName>
</protein>
<accession>A0A8J5JS00</accession>
<evidence type="ECO:0000313" key="2">
    <source>
        <dbReference type="EMBL" id="KAG7161366.1"/>
    </source>
</evidence>
<organism evidence="2 3">
    <name type="scientific">Homarus americanus</name>
    <name type="common">American lobster</name>
    <dbReference type="NCBI Taxonomy" id="6706"/>
    <lineage>
        <taxon>Eukaryota</taxon>
        <taxon>Metazoa</taxon>
        <taxon>Ecdysozoa</taxon>
        <taxon>Arthropoda</taxon>
        <taxon>Crustacea</taxon>
        <taxon>Multicrustacea</taxon>
        <taxon>Malacostraca</taxon>
        <taxon>Eumalacostraca</taxon>
        <taxon>Eucarida</taxon>
        <taxon>Decapoda</taxon>
        <taxon>Pleocyemata</taxon>
        <taxon>Astacidea</taxon>
        <taxon>Nephropoidea</taxon>
        <taxon>Nephropidae</taxon>
        <taxon>Homarus</taxon>
    </lineage>
</organism>
<comment type="caution">
    <text evidence="2">The sequence shown here is derived from an EMBL/GenBank/DDBJ whole genome shotgun (WGS) entry which is preliminary data.</text>
</comment>
<dbReference type="EMBL" id="JAHLQT010029499">
    <property type="protein sequence ID" value="KAG7161366.1"/>
    <property type="molecule type" value="Genomic_DNA"/>
</dbReference>
<keyword evidence="3" id="KW-1185">Reference proteome</keyword>